<evidence type="ECO:0000313" key="1">
    <source>
        <dbReference type="EMBL" id="SNQ49955.1"/>
    </source>
</evidence>
<proteinExistence type="predicted"/>
<sequence length="95" mass="10588">MTYIRQSINILTWTDASPPDLCKIGVFELPNIACDLRFKVGVADHPWRDRNVTSSGTVGVAIRLLIIPGGIATPARQEPALRTVRVADHPWRDRN</sequence>
<accession>A0A2I2KWC1</accession>
<gene>
    <name evidence="1" type="ORF">FRACA_3960002</name>
</gene>
<organism evidence="1 2">
    <name type="scientific">Frankia canadensis</name>
    <dbReference type="NCBI Taxonomy" id="1836972"/>
    <lineage>
        <taxon>Bacteria</taxon>
        <taxon>Bacillati</taxon>
        <taxon>Actinomycetota</taxon>
        <taxon>Actinomycetes</taxon>
        <taxon>Frankiales</taxon>
        <taxon>Frankiaceae</taxon>
        <taxon>Frankia</taxon>
    </lineage>
</organism>
<dbReference type="Proteomes" id="UP000234331">
    <property type="component" value="Unassembled WGS sequence"/>
</dbReference>
<dbReference type="EMBL" id="FZMO01000330">
    <property type="protein sequence ID" value="SNQ49955.1"/>
    <property type="molecule type" value="Genomic_DNA"/>
</dbReference>
<name>A0A2I2KWC1_9ACTN</name>
<evidence type="ECO:0000313" key="2">
    <source>
        <dbReference type="Proteomes" id="UP000234331"/>
    </source>
</evidence>
<keyword evidence="2" id="KW-1185">Reference proteome</keyword>
<dbReference type="AlphaFoldDB" id="A0A2I2KWC1"/>
<reference evidence="1 2" key="1">
    <citation type="submission" date="2017-06" db="EMBL/GenBank/DDBJ databases">
        <authorList>
            <person name="Kim H.J."/>
            <person name="Triplett B.A."/>
        </authorList>
    </citation>
    <scope>NUCLEOTIDE SEQUENCE [LARGE SCALE GENOMIC DNA]</scope>
    <source>
        <strain evidence="1">FRACA_ARgP5</strain>
    </source>
</reference>
<protein>
    <submittedName>
        <fullName evidence="1">Uncharacterized protein</fullName>
    </submittedName>
</protein>